<dbReference type="InterPro" id="IPR004839">
    <property type="entry name" value="Aminotransferase_I/II_large"/>
</dbReference>
<organism evidence="9 10">
    <name type="scientific">Methylorubrum extorquens</name>
    <name type="common">Methylobacterium dichloromethanicum</name>
    <name type="synonym">Methylobacterium extorquens</name>
    <dbReference type="NCBI Taxonomy" id="408"/>
    <lineage>
        <taxon>Bacteria</taxon>
        <taxon>Pseudomonadati</taxon>
        <taxon>Pseudomonadota</taxon>
        <taxon>Alphaproteobacteria</taxon>
        <taxon>Hyphomicrobiales</taxon>
        <taxon>Methylobacteriaceae</taxon>
        <taxon>Methylorubrum</taxon>
    </lineage>
</organism>
<dbReference type="GO" id="GO:0008483">
    <property type="term" value="F:transaminase activity"/>
    <property type="evidence" value="ECO:0007669"/>
    <property type="project" value="UniProtKB-KW"/>
</dbReference>
<keyword evidence="5" id="KW-0238">DNA-binding</keyword>
<feature type="domain" description="HTH gntR-type" evidence="8">
    <location>
        <begin position="21"/>
        <end position="89"/>
    </location>
</feature>
<evidence type="ECO:0000256" key="3">
    <source>
        <dbReference type="ARBA" id="ARBA00022898"/>
    </source>
</evidence>
<keyword evidence="9" id="KW-0808">Transferase</keyword>
<dbReference type="Gene3D" id="1.10.10.10">
    <property type="entry name" value="Winged helix-like DNA-binding domain superfamily/Winged helix DNA-binding domain"/>
    <property type="match status" value="1"/>
</dbReference>
<keyword evidence="9" id="KW-0032">Aminotransferase</keyword>
<evidence type="ECO:0000256" key="4">
    <source>
        <dbReference type="ARBA" id="ARBA00023015"/>
    </source>
</evidence>
<dbReference type="InterPro" id="IPR036388">
    <property type="entry name" value="WH-like_DNA-bd_sf"/>
</dbReference>
<dbReference type="AlphaFoldDB" id="A0A2N9AKB9"/>
<dbReference type="Pfam" id="PF00155">
    <property type="entry name" value="Aminotran_1_2"/>
    <property type="match status" value="1"/>
</dbReference>
<dbReference type="Pfam" id="PF00392">
    <property type="entry name" value="GntR"/>
    <property type="match status" value="1"/>
</dbReference>
<evidence type="ECO:0000256" key="7">
    <source>
        <dbReference type="ARBA" id="ARBA00031658"/>
    </source>
</evidence>
<name>A0A2N9AKB9_METEX</name>
<dbReference type="InterPro" id="IPR015424">
    <property type="entry name" value="PyrdxlP-dep_Trfase"/>
</dbReference>
<dbReference type="GO" id="GO:0003677">
    <property type="term" value="F:DNA binding"/>
    <property type="evidence" value="ECO:0007669"/>
    <property type="project" value="UniProtKB-KW"/>
</dbReference>
<dbReference type="PANTHER" id="PTHR46577:SF1">
    <property type="entry name" value="HTH-TYPE TRANSCRIPTIONAL REGULATORY PROTEIN GABR"/>
    <property type="match status" value="1"/>
</dbReference>
<dbReference type="PANTHER" id="PTHR46577">
    <property type="entry name" value="HTH-TYPE TRANSCRIPTIONAL REGULATORY PROTEIN GABR"/>
    <property type="match status" value="1"/>
</dbReference>
<reference evidence="10" key="1">
    <citation type="submission" date="2017-10" db="EMBL/GenBank/DDBJ databases">
        <authorList>
            <person name="Regsiter A."/>
            <person name="William W."/>
        </authorList>
    </citation>
    <scope>NUCLEOTIDE SEQUENCE [LARGE SCALE GENOMIC DNA]</scope>
</reference>
<sequence>MPKQRATIAIPSLKAFDRRDGQAGRQLAQRLRDAVATGELKPGERLPSTRTLAASLGVARGLVVEAFDQLRAEGYLDARVGAGTRVALTLSNEPLVTPPVSRLHPDFPDPVLPPAAERLAAFARAVASQPQVPFAVAVPAAGIAPDDTWRKLGNRVRASSRAAPASYADPYGLPALRAAIADHVRRARAVRCEMENVIVTSGTQQGLYMAGRVLLSRADAVWAEDPAYPGLRAVLEDLGVLTHHLPVDEQGLDVQRGLAIYPTARAAFVTPSHQYPIGMPLSMARRQALVAWAERNQAWIVEDDYDSELRYAGHPFPAIQGLSLARVIYLGTFSKVLFPSLRLGYVIAPTPLVDAFAGARAMLDRHSPTADQHVLAAYMQDGSFEAHVRRIRGLYAERRAVLLEALIPALPEGWSIQPSDQGMHIVLWLPEGADDGQIAAQAQAIGLAMRPISPMYAAPPGRPGLMLGFGGFPPQQLREAVRRLATLFGLPLS</sequence>
<dbReference type="InterPro" id="IPR000524">
    <property type="entry name" value="Tscrpt_reg_HTH_GntR"/>
</dbReference>
<evidence type="ECO:0000313" key="10">
    <source>
        <dbReference type="Proteomes" id="UP000233769"/>
    </source>
</evidence>
<comment type="similarity">
    <text evidence="1">In the C-terminal section; belongs to the class-I pyridoxal-phosphate-dependent aminotransferase family.</text>
</comment>
<dbReference type="InterPro" id="IPR036390">
    <property type="entry name" value="WH_DNA-bd_sf"/>
</dbReference>
<dbReference type="SMART" id="SM00345">
    <property type="entry name" value="HTH_GNTR"/>
    <property type="match status" value="1"/>
</dbReference>
<dbReference type="CDD" id="cd00609">
    <property type="entry name" value="AAT_like"/>
    <property type="match status" value="1"/>
</dbReference>
<evidence type="ECO:0000256" key="6">
    <source>
        <dbReference type="ARBA" id="ARBA00023163"/>
    </source>
</evidence>
<dbReference type="GO" id="GO:0030170">
    <property type="term" value="F:pyridoxal phosphate binding"/>
    <property type="evidence" value="ECO:0007669"/>
    <property type="project" value="InterPro"/>
</dbReference>
<dbReference type="PRINTS" id="PR00035">
    <property type="entry name" value="HTHGNTR"/>
</dbReference>
<evidence type="ECO:0000259" key="8">
    <source>
        <dbReference type="PROSITE" id="PS50949"/>
    </source>
</evidence>
<keyword evidence="4" id="KW-0805">Transcription regulation</keyword>
<dbReference type="InterPro" id="IPR051446">
    <property type="entry name" value="HTH_trans_reg/aminotransferase"/>
</dbReference>
<gene>
    <name evidence="9" type="ORF">TK0001_1182</name>
</gene>
<dbReference type="InterPro" id="IPR015421">
    <property type="entry name" value="PyrdxlP-dep_Trfase_major"/>
</dbReference>
<accession>A0A2N9AKB9</accession>
<protein>
    <recommendedName>
        <fullName evidence="2">8-amino-7-oxononanoate synthase</fullName>
    </recommendedName>
    <alternativeName>
        <fullName evidence="7">Alpha-oxoamine synthase</fullName>
    </alternativeName>
</protein>
<dbReference type="SUPFAM" id="SSF53383">
    <property type="entry name" value="PLP-dependent transferases"/>
    <property type="match status" value="1"/>
</dbReference>
<evidence type="ECO:0000313" key="9">
    <source>
        <dbReference type="EMBL" id="SOR27784.1"/>
    </source>
</evidence>
<evidence type="ECO:0000256" key="5">
    <source>
        <dbReference type="ARBA" id="ARBA00023125"/>
    </source>
</evidence>
<evidence type="ECO:0000256" key="2">
    <source>
        <dbReference type="ARBA" id="ARBA00016004"/>
    </source>
</evidence>
<dbReference type="Proteomes" id="UP000233769">
    <property type="component" value="Chromosome tk0001"/>
</dbReference>
<proteinExistence type="inferred from homology"/>
<dbReference type="CDD" id="cd07377">
    <property type="entry name" value="WHTH_GntR"/>
    <property type="match status" value="1"/>
</dbReference>
<keyword evidence="3" id="KW-0663">Pyridoxal phosphate</keyword>
<evidence type="ECO:0000256" key="1">
    <source>
        <dbReference type="ARBA" id="ARBA00005384"/>
    </source>
</evidence>
<dbReference type="PROSITE" id="PS50949">
    <property type="entry name" value="HTH_GNTR"/>
    <property type="match status" value="1"/>
</dbReference>
<dbReference type="Gene3D" id="3.40.640.10">
    <property type="entry name" value="Type I PLP-dependent aspartate aminotransferase-like (Major domain)"/>
    <property type="match status" value="1"/>
</dbReference>
<dbReference type="GO" id="GO:0003700">
    <property type="term" value="F:DNA-binding transcription factor activity"/>
    <property type="evidence" value="ECO:0007669"/>
    <property type="project" value="InterPro"/>
</dbReference>
<dbReference type="EMBL" id="LT962688">
    <property type="protein sequence ID" value="SOR27784.1"/>
    <property type="molecule type" value="Genomic_DNA"/>
</dbReference>
<dbReference type="SUPFAM" id="SSF46785">
    <property type="entry name" value="Winged helix' DNA-binding domain"/>
    <property type="match status" value="1"/>
</dbReference>
<keyword evidence="6" id="KW-0804">Transcription</keyword>